<sequence length="255" mass="27294">MAMGIALVTGATSGIGEEFCWQLAAAHHDLVLVARREEKLRKLAEDLRQIAGVKAEVIVADLGVAGDVDRVAQRLLDEQSPVGLLVNNAGFALGCSFIDNTIEAEENALDVMVRAPMVLSYAALNAMRARGRGAIINVSSVASETGAGTYSAHKAWIRAFSEGLSEELRGSGVTVTAVCPGPVHTNFFETAGVDMSAAPQWLWATPEQVVSEALAAMRRGQVLVTPTPVYKVAMVAMRVAPRWVTRRVMRSIPHM</sequence>
<dbReference type="CDD" id="cd05233">
    <property type="entry name" value="SDR_c"/>
    <property type="match status" value="1"/>
</dbReference>
<keyword evidence="2 4" id="KW-0560">Oxidoreductase</keyword>
<dbReference type="PIRSF" id="PIRSF000126">
    <property type="entry name" value="11-beta-HSD1"/>
    <property type="match status" value="1"/>
</dbReference>
<dbReference type="AlphaFoldDB" id="A0A6N2S9E5"/>
<dbReference type="Pfam" id="PF00106">
    <property type="entry name" value="adh_short"/>
    <property type="match status" value="1"/>
</dbReference>
<dbReference type="InterPro" id="IPR036291">
    <property type="entry name" value="NAD(P)-bd_dom_sf"/>
</dbReference>
<dbReference type="PANTHER" id="PTHR44196">
    <property type="entry name" value="DEHYDROGENASE/REDUCTASE SDR FAMILY MEMBER 7B"/>
    <property type="match status" value="1"/>
</dbReference>
<dbReference type="PRINTS" id="PR00080">
    <property type="entry name" value="SDRFAMILY"/>
</dbReference>
<organism evidence="4">
    <name type="scientific">Schaalia odontolytica</name>
    <dbReference type="NCBI Taxonomy" id="1660"/>
    <lineage>
        <taxon>Bacteria</taxon>
        <taxon>Bacillati</taxon>
        <taxon>Actinomycetota</taxon>
        <taxon>Actinomycetes</taxon>
        <taxon>Actinomycetales</taxon>
        <taxon>Actinomycetaceae</taxon>
        <taxon>Schaalia</taxon>
    </lineage>
</organism>
<dbReference type="Gene3D" id="3.40.50.720">
    <property type="entry name" value="NAD(P)-binding Rossmann-like Domain"/>
    <property type="match status" value="1"/>
</dbReference>
<protein>
    <submittedName>
        <fullName evidence="4">Ketoacyl reductase</fullName>
        <ecNumber evidence="4">1.3.1.-</ecNumber>
    </submittedName>
</protein>
<evidence type="ECO:0000256" key="1">
    <source>
        <dbReference type="ARBA" id="ARBA00006484"/>
    </source>
</evidence>
<dbReference type="SUPFAM" id="SSF51735">
    <property type="entry name" value="NAD(P)-binding Rossmann-fold domains"/>
    <property type="match status" value="1"/>
</dbReference>
<accession>A0A6N2S9E5</accession>
<dbReference type="PANTHER" id="PTHR44196:SF2">
    <property type="entry name" value="SHORT-CHAIN DEHYDROGENASE-RELATED"/>
    <property type="match status" value="1"/>
</dbReference>
<dbReference type="EMBL" id="CACRSM010000002">
    <property type="protein sequence ID" value="VYS89524.1"/>
    <property type="molecule type" value="Genomic_DNA"/>
</dbReference>
<evidence type="ECO:0000313" key="4">
    <source>
        <dbReference type="EMBL" id="VYS89524.1"/>
    </source>
</evidence>
<dbReference type="PRINTS" id="PR00081">
    <property type="entry name" value="GDHRDH"/>
</dbReference>
<name>A0A6N2S9E5_9ACTO</name>
<evidence type="ECO:0000256" key="2">
    <source>
        <dbReference type="ARBA" id="ARBA00023002"/>
    </source>
</evidence>
<dbReference type="GO" id="GO:0016491">
    <property type="term" value="F:oxidoreductase activity"/>
    <property type="evidence" value="ECO:0007669"/>
    <property type="project" value="UniProtKB-KW"/>
</dbReference>
<proteinExistence type="inferred from homology"/>
<gene>
    <name evidence="4" type="primary">actIII</name>
    <name evidence="4" type="ORF">AOLFYP35_00737</name>
</gene>
<dbReference type="EC" id="1.3.1.-" evidence="4"/>
<dbReference type="GO" id="GO:0016020">
    <property type="term" value="C:membrane"/>
    <property type="evidence" value="ECO:0007669"/>
    <property type="project" value="TreeGrafter"/>
</dbReference>
<reference evidence="4" key="1">
    <citation type="submission" date="2019-11" db="EMBL/GenBank/DDBJ databases">
        <authorList>
            <person name="Feng L."/>
        </authorList>
    </citation>
    <scope>NUCLEOTIDE SEQUENCE</scope>
    <source>
        <strain evidence="4">AodontolyticusLFYP35</strain>
    </source>
</reference>
<comment type="similarity">
    <text evidence="1 3">Belongs to the short-chain dehydrogenases/reductases (SDR) family.</text>
</comment>
<evidence type="ECO:0000256" key="3">
    <source>
        <dbReference type="RuleBase" id="RU000363"/>
    </source>
</evidence>
<dbReference type="InterPro" id="IPR002347">
    <property type="entry name" value="SDR_fam"/>
</dbReference>